<evidence type="ECO:0000256" key="1">
    <source>
        <dbReference type="SAM" id="MobiDB-lite"/>
    </source>
</evidence>
<dbReference type="EMBL" id="JAHRHJ020003189">
    <property type="protein sequence ID" value="KAH9292293.1"/>
    <property type="molecule type" value="Genomic_DNA"/>
</dbReference>
<dbReference type="AlphaFoldDB" id="A0AA38CA02"/>
<proteinExistence type="predicted"/>
<accession>A0AA38CA02</accession>
<dbReference type="Proteomes" id="UP000824469">
    <property type="component" value="Unassembled WGS sequence"/>
</dbReference>
<keyword evidence="3" id="KW-1185">Reference proteome</keyword>
<feature type="region of interest" description="Disordered" evidence="1">
    <location>
        <begin position="1"/>
        <end position="25"/>
    </location>
</feature>
<name>A0AA38CA02_TAXCH</name>
<comment type="caution">
    <text evidence="2">The sequence shown here is derived from an EMBL/GenBank/DDBJ whole genome shotgun (WGS) entry which is preliminary data.</text>
</comment>
<protein>
    <submittedName>
        <fullName evidence="2">Uncharacterized protein</fullName>
    </submittedName>
</protein>
<gene>
    <name evidence="2" type="ORF">KI387_042523</name>
</gene>
<evidence type="ECO:0000313" key="3">
    <source>
        <dbReference type="Proteomes" id="UP000824469"/>
    </source>
</evidence>
<feature type="non-terminal residue" evidence="2">
    <location>
        <position position="1"/>
    </location>
</feature>
<reference evidence="2 3" key="1">
    <citation type="journal article" date="2021" name="Nat. Plants">
        <title>The Taxus genome provides insights into paclitaxel biosynthesis.</title>
        <authorList>
            <person name="Xiong X."/>
            <person name="Gou J."/>
            <person name="Liao Q."/>
            <person name="Li Y."/>
            <person name="Zhou Q."/>
            <person name="Bi G."/>
            <person name="Li C."/>
            <person name="Du R."/>
            <person name="Wang X."/>
            <person name="Sun T."/>
            <person name="Guo L."/>
            <person name="Liang H."/>
            <person name="Lu P."/>
            <person name="Wu Y."/>
            <person name="Zhang Z."/>
            <person name="Ro D.K."/>
            <person name="Shang Y."/>
            <person name="Huang S."/>
            <person name="Yan J."/>
        </authorList>
    </citation>
    <scope>NUCLEOTIDE SEQUENCE [LARGE SCALE GENOMIC DNA]</scope>
    <source>
        <strain evidence="2">Ta-2019</strain>
    </source>
</reference>
<organism evidence="2 3">
    <name type="scientific">Taxus chinensis</name>
    <name type="common">Chinese yew</name>
    <name type="synonym">Taxus wallichiana var. chinensis</name>
    <dbReference type="NCBI Taxonomy" id="29808"/>
    <lineage>
        <taxon>Eukaryota</taxon>
        <taxon>Viridiplantae</taxon>
        <taxon>Streptophyta</taxon>
        <taxon>Embryophyta</taxon>
        <taxon>Tracheophyta</taxon>
        <taxon>Spermatophyta</taxon>
        <taxon>Pinopsida</taxon>
        <taxon>Pinidae</taxon>
        <taxon>Conifers II</taxon>
        <taxon>Cupressales</taxon>
        <taxon>Taxaceae</taxon>
        <taxon>Taxus</taxon>
    </lineage>
</organism>
<feature type="non-terminal residue" evidence="2">
    <location>
        <position position="50"/>
    </location>
</feature>
<evidence type="ECO:0000313" key="2">
    <source>
        <dbReference type="EMBL" id="KAH9292293.1"/>
    </source>
</evidence>
<sequence length="50" mass="5480">ALQQQARMKRGESRGSRRVGAIMRRAQDGDIRVRIRGKVQASATSGRAEG</sequence>